<protein>
    <submittedName>
        <fullName evidence="2">Craniofacial development protein 2-like</fullName>
    </submittedName>
</protein>
<dbReference type="RefSeq" id="XP_030760432.1">
    <property type="nucleotide sequence ID" value="XM_030904572.1"/>
</dbReference>
<dbReference type="OrthoDB" id="6772382at2759"/>
<dbReference type="AlphaFoldDB" id="A0A6J2YAC9"/>
<dbReference type="SUPFAM" id="SSF56219">
    <property type="entry name" value="DNase I-like"/>
    <property type="match status" value="1"/>
</dbReference>
<accession>A0A6J2YAC9</accession>
<dbReference type="InterPro" id="IPR027124">
    <property type="entry name" value="Swc5/CFDP1/2"/>
</dbReference>
<name>A0A6J2YAC9_SITOR</name>
<dbReference type="InParanoid" id="A0A6J2YAC9"/>
<keyword evidence="1" id="KW-1185">Reference proteome</keyword>
<dbReference type="KEGG" id="soy:115885610"/>
<dbReference type="Proteomes" id="UP000504635">
    <property type="component" value="Unplaced"/>
</dbReference>
<dbReference type="PANTHER" id="PTHR23227">
    <property type="entry name" value="BUCENTAUR RELATED"/>
    <property type="match status" value="1"/>
</dbReference>
<dbReference type="InterPro" id="IPR036691">
    <property type="entry name" value="Endo/exonu/phosph_ase_sf"/>
</dbReference>
<evidence type="ECO:0000313" key="2">
    <source>
        <dbReference type="RefSeq" id="XP_030760432.1"/>
    </source>
</evidence>
<organism evidence="1 2">
    <name type="scientific">Sitophilus oryzae</name>
    <name type="common">Rice weevil</name>
    <name type="synonym">Curculio oryzae</name>
    <dbReference type="NCBI Taxonomy" id="7048"/>
    <lineage>
        <taxon>Eukaryota</taxon>
        <taxon>Metazoa</taxon>
        <taxon>Ecdysozoa</taxon>
        <taxon>Arthropoda</taxon>
        <taxon>Hexapoda</taxon>
        <taxon>Insecta</taxon>
        <taxon>Pterygota</taxon>
        <taxon>Neoptera</taxon>
        <taxon>Endopterygota</taxon>
        <taxon>Coleoptera</taxon>
        <taxon>Polyphaga</taxon>
        <taxon>Cucujiformia</taxon>
        <taxon>Curculionidae</taxon>
        <taxon>Dryophthorinae</taxon>
        <taxon>Sitophilus</taxon>
    </lineage>
</organism>
<reference evidence="2" key="1">
    <citation type="submission" date="2025-08" db="UniProtKB">
        <authorList>
            <consortium name="RefSeq"/>
        </authorList>
    </citation>
    <scope>IDENTIFICATION</scope>
    <source>
        <tissue evidence="2">Gonads</tissue>
    </source>
</reference>
<evidence type="ECO:0000313" key="1">
    <source>
        <dbReference type="Proteomes" id="UP000504635"/>
    </source>
</evidence>
<dbReference type="PANTHER" id="PTHR23227:SF67">
    <property type="entry name" value="CRANIOFACIAL DEVELOPMENT PROTEIN 2-LIKE"/>
    <property type="match status" value="1"/>
</dbReference>
<proteinExistence type="predicted"/>
<gene>
    <name evidence="2" type="primary">LOC115885610</name>
</gene>
<dbReference type="GeneID" id="115885610"/>
<dbReference type="CDD" id="cd09076">
    <property type="entry name" value="L1-EN"/>
    <property type="match status" value="1"/>
</dbReference>
<sequence length="270" mass="30674">MNRLSLDILGVAETWWPGVGECNVDNGVFFYSGNEDPKHRKVDFVPYSDRTALLKLRAKPSDLNIIQVYAPTADSPDHDVERFYDEVKELLKLTKKHDVNIIMSDFNAKVGKGKFEEIIGSYGLGERNERGDRPLQFCQGEGMKITNTAFQLHSRRLYAWKSPVDRPDNVIRNQIDFILINQRFSSTIKGASTYPGADVPSDHVLLVAVMKIALSSQRKPTTQRRMALEGMRDPIVKSEMSDEINTQIQAIIPNMGEEPTQSWTKILYQI</sequence>
<dbReference type="Gene3D" id="3.60.10.10">
    <property type="entry name" value="Endonuclease/exonuclease/phosphatase"/>
    <property type="match status" value="1"/>
</dbReference>